<evidence type="ECO:0000256" key="7">
    <source>
        <dbReference type="SAM" id="MobiDB-lite"/>
    </source>
</evidence>
<sequence length="518" mass="56566">MLQLDGANDCIKSTVKNSAFRVSSSSNDTISRESSGHLETSPAAFFGASFGLTQLPGAVKPENLMPTLSERPVALTAMSDAAAATAAAVAYDSRIIGATPYYNSGYPSASYAGMYAASGTQNYYPVVSSSLRGSAAAAAAATSFPFAAAAASHAYYGNGYTSAHFDYASYPAAMHCYGGRSGYYGCSINPVSSNSSLYTMNSLANDMNTSNQLSSFNTKHETKRPNKAIKRKKNPGATNSPEKQYKRAFIWEMEDVCVLSNFFLRSNDPIRNERLAEMINNNVNRLITSIFGIDQDDQDCDYVNIEDANIDDTFDDLSYSTVGIDTPSTSAINNTESSLLGHARGGVDWMRKLAVKYQHIKDTYNSYKNNFAGLLERTGNTERAELLALKSTMDPLAQGWGESVGQCLKLIIDRSSREHYANILLTGENIVSTLAKLLIMEQSSMIPAENVYSIMKIGKEAVIDRILSHFGKKCSFVIISTHLDTHEIAKKENIPLWKVKSVRDLDLFHLALNHHLLS</sequence>
<dbReference type="AlphaFoldDB" id="A0A4E9FGT2"/>
<keyword evidence="3 6" id="KW-0460">Magnesium</keyword>
<dbReference type="Gene3D" id="3.40.50.12350">
    <property type="match status" value="1"/>
</dbReference>
<comment type="cofactor">
    <cofactor evidence="6">
        <name>Mg(2+)</name>
        <dbReference type="ChEBI" id="CHEBI:18420"/>
    </cofactor>
    <text evidence="6">Binds 1 Mg(2+) ion per subunit.</text>
</comment>
<keyword evidence="4 6" id="KW-0904">Protein phosphatase</keyword>
<dbReference type="EMBL" id="CAAKNF010000194">
    <property type="protein sequence ID" value="VIO95702.1"/>
    <property type="molecule type" value="Genomic_DNA"/>
</dbReference>
<evidence type="ECO:0000256" key="4">
    <source>
        <dbReference type="ARBA" id="ARBA00022912"/>
    </source>
</evidence>
<dbReference type="PANTHER" id="PTHR10190:SF16">
    <property type="entry name" value="DEVELOPMENTAL PROTEIN EYES ABSENT"/>
    <property type="match status" value="1"/>
</dbReference>
<evidence type="ECO:0000313" key="10">
    <source>
        <dbReference type="WBParaSite" id="Bm8813.1"/>
    </source>
</evidence>
<dbReference type="GO" id="GO:0045739">
    <property type="term" value="P:positive regulation of DNA repair"/>
    <property type="evidence" value="ECO:0007669"/>
    <property type="project" value="TreeGrafter"/>
</dbReference>
<dbReference type="GO" id="GO:2001240">
    <property type="term" value="P:negative regulation of extrinsic apoptotic signaling pathway in absence of ligand"/>
    <property type="evidence" value="ECO:0007669"/>
    <property type="project" value="TreeGrafter"/>
</dbReference>
<keyword evidence="6" id="KW-0479">Metal-binding</keyword>
<dbReference type="InterPro" id="IPR038102">
    <property type="entry name" value="EYA_dom_sf"/>
</dbReference>
<dbReference type="KEGG" id="bmy:BM_BM8813"/>
<accession>A0A8L7YPI7</accession>
<evidence type="ECO:0000256" key="3">
    <source>
        <dbReference type="ARBA" id="ARBA00022842"/>
    </source>
</evidence>
<reference evidence="9" key="1">
    <citation type="journal article" date="2007" name="Science">
        <title>Draft genome of the filarial nematode parasite Brugia malayi.</title>
        <authorList>
            <person name="Ghedin E."/>
            <person name="Wang S."/>
            <person name="Spiro D."/>
            <person name="Caler E."/>
            <person name="Zhao Q."/>
            <person name="Crabtree J."/>
            <person name="Allen J.E."/>
            <person name="Delcher A.L."/>
            <person name="Guiliano D.B."/>
            <person name="Miranda-Saavedra D."/>
            <person name="Angiuoli S.V."/>
            <person name="Creasy T."/>
            <person name="Amedeo P."/>
            <person name="Haas B."/>
            <person name="El-Sayed N.M."/>
            <person name="Wortman J.R."/>
            <person name="Feldblyum T."/>
            <person name="Tallon L."/>
            <person name="Schatz M."/>
            <person name="Shumway M."/>
            <person name="Koo H."/>
            <person name="Salzberg S.L."/>
            <person name="Schobel S."/>
            <person name="Pertea M."/>
            <person name="Pop M."/>
            <person name="White O."/>
            <person name="Barton G.J."/>
            <person name="Carlow C.K."/>
            <person name="Crawford M.J."/>
            <person name="Daub J."/>
            <person name="Dimmic M.W."/>
            <person name="Estes C.F."/>
            <person name="Foster J.M."/>
            <person name="Ganatra M."/>
            <person name="Gregory W.F."/>
            <person name="Johnson N.M."/>
            <person name="Jin J."/>
            <person name="Komuniecki R."/>
            <person name="Korf I."/>
            <person name="Kumar S."/>
            <person name="Laney S."/>
            <person name="Li B.W."/>
            <person name="Li W."/>
            <person name="Lindblom T.H."/>
            <person name="Lustigman S."/>
            <person name="Ma D."/>
            <person name="Maina C.V."/>
            <person name="Martin D.M."/>
            <person name="McCarter J.P."/>
            <person name="McReynolds L."/>
            <person name="Mitreva M."/>
            <person name="Nutman T.B."/>
            <person name="Parkinson J."/>
            <person name="Peregrin-Alvarez J.M."/>
            <person name="Poole C."/>
            <person name="Ren Q."/>
            <person name="Saunders L."/>
            <person name="Sluder A.E."/>
            <person name="Smith K."/>
            <person name="Stanke M."/>
            <person name="Unnasch T.R."/>
            <person name="Ware J."/>
            <person name="Wei A.D."/>
            <person name="Weil G."/>
            <person name="Williams D.J."/>
            <person name="Zhang Y."/>
            <person name="Williams S.A."/>
            <person name="Fraser-Liggett C."/>
            <person name="Slatko B."/>
            <person name="Blaxter M.L."/>
            <person name="Scott A.L."/>
        </authorList>
    </citation>
    <scope>NUCLEOTIDE SEQUENCE</scope>
    <source>
        <strain evidence="9">FR3</strain>
    </source>
</reference>
<comment type="similarity">
    <text evidence="1 6">Belongs to the HAD-like hydrolase superfamily. EYA family.</text>
</comment>
<keyword evidence="6" id="KW-0805">Transcription regulation</keyword>
<dbReference type="OrthoDB" id="167668at2759"/>
<reference evidence="8" key="2">
    <citation type="submission" date="2019-04" db="EMBL/GenBank/DDBJ databases">
        <authorList>
            <person name="Howe K."/>
            <person name="Paulini M."/>
            <person name="Williams G."/>
        </authorList>
    </citation>
    <scope>NUCLEOTIDE SEQUENCE [LARGE SCALE GENOMIC DNA]</scope>
    <source>
        <strain evidence="8">FR3</strain>
    </source>
</reference>
<feature type="region of interest" description="Disordered" evidence="7">
    <location>
        <begin position="211"/>
        <end position="241"/>
    </location>
</feature>
<proteinExistence type="inferred from homology"/>
<dbReference type="InterPro" id="IPR028472">
    <property type="entry name" value="EYA"/>
</dbReference>
<protein>
    <recommendedName>
        <fullName evidence="6">Eyes absent homolog</fullName>
        <ecNumber evidence="6">3.1.3.48</ecNumber>
    </recommendedName>
</protein>
<evidence type="ECO:0000256" key="5">
    <source>
        <dbReference type="ARBA" id="ARBA00051722"/>
    </source>
</evidence>
<comment type="catalytic activity">
    <reaction evidence="5 6">
        <text>O-phospho-L-tyrosyl-[protein] + H2O = L-tyrosyl-[protein] + phosphate</text>
        <dbReference type="Rhea" id="RHEA:10684"/>
        <dbReference type="Rhea" id="RHEA-COMP:10136"/>
        <dbReference type="Rhea" id="RHEA-COMP:20101"/>
        <dbReference type="ChEBI" id="CHEBI:15377"/>
        <dbReference type="ChEBI" id="CHEBI:43474"/>
        <dbReference type="ChEBI" id="CHEBI:46858"/>
        <dbReference type="ChEBI" id="CHEBI:61978"/>
        <dbReference type="EC" id="3.1.3.48"/>
    </reaction>
</comment>
<evidence type="ECO:0000256" key="2">
    <source>
        <dbReference type="ARBA" id="ARBA00022801"/>
    </source>
</evidence>
<dbReference type="RefSeq" id="XP_042935872.1">
    <property type="nucleotide sequence ID" value="XM_043079938.1"/>
</dbReference>
<dbReference type="EC" id="3.1.3.48" evidence="6"/>
<keyword evidence="9" id="KW-1185">Reference proteome</keyword>
<feature type="compositionally biased region" description="Basic residues" evidence="7">
    <location>
        <begin position="225"/>
        <end position="234"/>
    </location>
</feature>
<accession>A0A4E9FGT2</accession>
<evidence type="ECO:0000256" key="1">
    <source>
        <dbReference type="ARBA" id="ARBA00010501"/>
    </source>
</evidence>
<evidence type="ECO:0000313" key="9">
    <source>
        <dbReference type="Proteomes" id="UP000006672"/>
    </source>
</evidence>
<dbReference type="WBParaSite" id="Bm8813.1">
    <property type="protein sequence ID" value="Bm8813.1"/>
    <property type="gene ID" value="WBGene00229074"/>
</dbReference>
<organism evidence="8">
    <name type="scientific">Brugia malayi</name>
    <name type="common">Filarial nematode worm</name>
    <dbReference type="NCBI Taxonomy" id="6279"/>
    <lineage>
        <taxon>Eukaryota</taxon>
        <taxon>Metazoa</taxon>
        <taxon>Ecdysozoa</taxon>
        <taxon>Nematoda</taxon>
        <taxon>Chromadorea</taxon>
        <taxon>Rhabditida</taxon>
        <taxon>Spirurina</taxon>
        <taxon>Spiruromorpha</taxon>
        <taxon>Filarioidea</taxon>
        <taxon>Onchocercidae</taxon>
        <taxon>Brugia</taxon>
    </lineage>
</organism>
<gene>
    <name evidence="8" type="primary">Bma-eya-1</name>
    <name evidence="8" type="ORF">BM_BM8813</name>
</gene>
<dbReference type="GO" id="GO:0005634">
    <property type="term" value="C:nucleus"/>
    <property type="evidence" value="ECO:0007669"/>
    <property type="project" value="TreeGrafter"/>
</dbReference>
<dbReference type="GO" id="GO:0046872">
    <property type="term" value="F:metal ion binding"/>
    <property type="evidence" value="ECO:0007669"/>
    <property type="project" value="UniProtKB-KW"/>
</dbReference>
<dbReference type="PANTHER" id="PTHR10190">
    <property type="entry name" value="EYES ABSENT"/>
    <property type="match status" value="1"/>
</dbReference>
<evidence type="ECO:0000313" key="8">
    <source>
        <dbReference type="EMBL" id="VIO95702.1"/>
    </source>
</evidence>
<dbReference type="Proteomes" id="UP000006672">
    <property type="component" value="Unassembled WGS sequence"/>
</dbReference>
<dbReference type="GO" id="GO:0004725">
    <property type="term" value="F:protein tyrosine phosphatase activity"/>
    <property type="evidence" value="ECO:0007669"/>
    <property type="project" value="UniProtKB-EC"/>
</dbReference>
<evidence type="ECO:0000256" key="6">
    <source>
        <dbReference type="RuleBase" id="RU362036"/>
    </source>
</evidence>
<dbReference type="CTD" id="6096764"/>
<keyword evidence="2 6" id="KW-0378">Hydrolase</keyword>
<dbReference type="GO" id="GO:0030154">
    <property type="term" value="P:cell differentiation"/>
    <property type="evidence" value="ECO:0007669"/>
    <property type="project" value="TreeGrafter"/>
</dbReference>
<keyword evidence="6" id="KW-0804">Transcription</keyword>
<dbReference type="GeneID" id="6096764"/>
<reference evidence="10" key="3">
    <citation type="submission" date="2022-04" db="UniProtKB">
        <authorList>
            <consortium name="WormBaseParasite"/>
        </authorList>
    </citation>
    <scope>IDENTIFICATION</scope>
</reference>
<name>A0A4E9FGT2_BRUMA</name>